<protein>
    <recommendedName>
        <fullName evidence="7">DNA 3'-5' helicase</fullName>
        <ecNumber evidence="7">5.6.2.4</ecNumber>
    </recommendedName>
</protein>
<evidence type="ECO:0000256" key="9">
    <source>
        <dbReference type="PROSITE-ProRule" id="PRU00560"/>
    </source>
</evidence>
<dbReference type="GO" id="GO:0005524">
    <property type="term" value="F:ATP binding"/>
    <property type="evidence" value="ECO:0007669"/>
    <property type="project" value="UniProtKB-UniRule"/>
</dbReference>
<gene>
    <name evidence="11" type="ORF">HGB44_20390</name>
</gene>
<sequence>MRTDLQLPDEGSELREHARVAQRAVVEAETLPGRPVSAVACPGAGKTRVIVDRHLERALPARKGRAIASFTKVAGRELRRRCREAGKPELAAFPHFIGTIDTFIWLHLVRPYLRVPAQGGRSWRRLESWRDHPGASDRGLNLEDFTFAATNNGMRVGAAMLMESSRYKLGGRSPYNPQLWAAQKIGELFEEGYVTGDLVRDLALLLLADPERSEVMMSVLTARFSELVVDEAQDCSAEDRRILQELAARGLPLMLVGDPDQAIYGFRNTESASDAPVLLDVAQPLRLRHNWRSNQTICDLAATLRTSERQPDIATGPHRDERVPILLTALPSSGTGHVRAFCDEADQIGIPQEERLVIAHRRSSLPKDLTGAAKPPTSHIGRLAWAVGVLNAGAPPTKQREEAGAVIRASILDVWCGKDDLPEAARLERHKVTAQGLARSQALVLRDLPPLDQMMGEWREQAKEVFRRHSPSQDLVVPKSNPRWARRQANTDDKPAFRVGGHSRPQADTPVQVGRVTSIHQVKGEEADAVLVVIPKPTPDNRCEELISSWLDRERPATQELLEDRNVLYVAATRARRLLAFALCVDHLPRVEAFLEQRGVPFRVVN</sequence>
<dbReference type="InterPro" id="IPR000212">
    <property type="entry name" value="DNA_helicase_UvrD/REP"/>
</dbReference>
<dbReference type="AlphaFoldDB" id="A0A7X6MGD5"/>
<organism evidence="11 12">
    <name type="scientific">Nocardiopsis alborubida</name>
    <dbReference type="NCBI Taxonomy" id="146802"/>
    <lineage>
        <taxon>Bacteria</taxon>
        <taxon>Bacillati</taxon>
        <taxon>Actinomycetota</taxon>
        <taxon>Actinomycetes</taxon>
        <taxon>Streptosporangiales</taxon>
        <taxon>Nocardiopsidaceae</taxon>
        <taxon>Nocardiopsis</taxon>
    </lineage>
</organism>
<reference evidence="11 12" key="1">
    <citation type="submission" date="2020-04" db="EMBL/GenBank/DDBJ databases">
        <title>MicrobeNet Type strains.</title>
        <authorList>
            <person name="Nicholson A.C."/>
        </authorList>
    </citation>
    <scope>NUCLEOTIDE SEQUENCE [LARGE SCALE GENOMIC DNA]</scope>
    <source>
        <strain evidence="11 12">ATCC 23612</strain>
    </source>
</reference>
<keyword evidence="2 9" id="KW-0378">Hydrolase</keyword>
<evidence type="ECO:0000256" key="3">
    <source>
        <dbReference type="ARBA" id="ARBA00022806"/>
    </source>
</evidence>
<evidence type="ECO:0000256" key="5">
    <source>
        <dbReference type="ARBA" id="ARBA00023235"/>
    </source>
</evidence>
<evidence type="ECO:0000256" key="6">
    <source>
        <dbReference type="ARBA" id="ARBA00034617"/>
    </source>
</evidence>
<evidence type="ECO:0000313" key="11">
    <source>
        <dbReference type="EMBL" id="NKZ00010.1"/>
    </source>
</evidence>
<evidence type="ECO:0000256" key="7">
    <source>
        <dbReference type="ARBA" id="ARBA00034808"/>
    </source>
</evidence>
<dbReference type="Gene3D" id="3.40.50.300">
    <property type="entry name" value="P-loop containing nucleotide triphosphate hydrolases"/>
    <property type="match status" value="2"/>
</dbReference>
<feature type="binding site" evidence="9">
    <location>
        <begin position="40"/>
        <end position="47"/>
    </location>
    <ligand>
        <name>ATP</name>
        <dbReference type="ChEBI" id="CHEBI:30616"/>
    </ligand>
</feature>
<dbReference type="InterPro" id="IPR014017">
    <property type="entry name" value="DNA_helicase_UvrD-like_C"/>
</dbReference>
<comment type="caution">
    <text evidence="11">The sequence shown here is derived from an EMBL/GenBank/DDBJ whole genome shotgun (WGS) entry which is preliminary data.</text>
</comment>
<dbReference type="PANTHER" id="PTHR11070:SF2">
    <property type="entry name" value="ATP-DEPENDENT DNA HELICASE SRS2"/>
    <property type="match status" value="1"/>
</dbReference>
<dbReference type="PROSITE" id="PS51198">
    <property type="entry name" value="UVRD_HELICASE_ATP_BIND"/>
    <property type="match status" value="1"/>
</dbReference>
<dbReference type="RefSeq" id="WP_061080150.1">
    <property type="nucleotide sequence ID" value="NZ_JAAXPG010000020.1"/>
</dbReference>
<dbReference type="InterPro" id="IPR027417">
    <property type="entry name" value="P-loop_NTPase"/>
</dbReference>
<dbReference type="GO" id="GO:0003677">
    <property type="term" value="F:DNA binding"/>
    <property type="evidence" value="ECO:0007669"/>
    <property type="project" value="InterPro"/>
</dbReference>
<evidence type="ECO:0000259" key="10">
    <source>
        <dbReference type="PROSITE" id="PS51198"/>
    </source>
</evidence>
<dbReference type="Pfam" id="PF13361">
    <property type="entry name" value="UvrD_C"/>
    <property type="match status" value="1"/>
</dbReference>
<keyword evidence="4 9" id="KW-0067">ATP-binding</keyword>
<evidence type="ECO:0000256" key="4">
    <source>
        <dbReference type="ARBA" id="ARBA00022840"/>
    </source>
</evidence>
<dbReference type="Proteomes" id="UP000553209">
    <property type="component" value="Unassembled WGS sequence"/>
</dbReference>
<dbReference type="PANTHER" id="PTHR11070">
    <property type="entry name" value="UVRD / RECB / PCRA DNA HELICASE FAMILY MEMBER"/>
    <property type="match status" value="1"/>
</dbReference>
<dbReference type="EMBL" id="JAAXPG010000020">
    <property type="protein sequence ID" value="NKZ00010.1"/>
    <property type="molecule type" value="Genomic_DNA"/>
</dbReference>
<keyword evidence="12" id="KW-1185">Reference proteome</keyword>
<keyword evidence="5" id="KW-0413">Isomerase</keyword>
<dbReference type="EC" id="5.6.2.4" evidence="7"/>
<dbReference type="Pfam" id="PF00580">
    <property type="entry name" value="UvrD-helicase"/>
    <property type="match status" value="1"/>
</dbReference>
<dbReference type="InterPro" id="IPR014016">
    <property type="entry name" value="UvrD-like_ATP-bd"/>
</dbReference>
<proteinExistence type="predicted"/>
<name>A0A7X6MGD5_9ACTN</name>
<dbReference type="GO" id="GO:0016787">
    <property type="term" value="F:hydrolase activity"/>
    <property type="evidence" value="ECO:0007669"/>
    <property type="project" value="UniProtKB-UniRule"/>
</dbReference>
<keyword evidence="1 9" id="KW-0547">Nucleotide-binding</keyword>
<accession>A0A7X6MGD5</accession>
<evidence type="ECO:0000256" key="8">
    <source>
        <dbReference type="ARBA" id="ARBA00048988"/>
    </source>
</evidence>
<dbReference type="SUPFAM" id="SSF52540">
    <property type="entry name" value="P-loop containing nucleoside triphosphate hydrolases"/>
    <property type="match status" value="1"/>
</dbReference>
<keyword evidence="3 9" id="KW-0347">Helicase</keyword>
<dbReference type="GO" id="GO:0043138">
    <property type="term" value="F:3'-5' DNA helicase activity"/>
    <property type="evidence" value="ECO:0007669"/>
    <property type="project" value="UniProtKB-EC"/>
</dbReference>
<dbReference type="GO" id="GO:0000725">
    <property type="term" value="P:recombinational repair"/>
    <property type="evidence" value="ECO:0007669"/>
    <property type="project" value="TreeGrafter"/>
</dbReference>
<feature type="domain" description="UvrD-like helicase ATP-binding" evidence="10">
    <location>
        <begin position="19"/>
        <end position="294"/>
    </location>
</feature>
<comment type="catalytic activity">
    <reaction evidence="6">
        <text>Couples ATP hydrolysis with the unwinding of duplex DNA by translocating in the 3'-5' direction.</text>
        <dbReference type="EC" id="5.6.2.4"/>
    </reaction>
</comment>
<evidence type="ECO:0000256" key="2">
    <source>
        <dbReference type="ARBA" id="ARBA00022801"/>
    </source>
</evidence>
<evidence type="ECO:0000256" key="1">
    <source>
        <dbReference type="ARBA" id="ARBA00022741"/>
    </source>
</evidence>
<evidence type="ECO:0000313" key="12">
    <source>
        <dbReference type="Proteomes" id="UP000553209"/>
    </source>
</evidence>
<comment type="catalytic activity">
    <reaction evidence="8">
        <text>ATP + H2O = ADP + phosphate + H(+)</text>
        <dbReference type="Rhea" id="RHEA:13065"/>
        <dbReference type="ChEBI" id="CHEBI:15377"/>
        <dbReference type="ChEBI" id="CHEBI:15378"/>
        <dbReference type="ChEBI" id="CHEBI:30616"/>
        <dbReference type="ChEBI" id="CHEBI:43474"/>
        <dbReference type="ChEBI" id="CHEBI:456216"/>
        <dbReference type="EC" id="5.6.2.4"/>
    </reaction>
</comment>